<comment type="caution">
    <text evidence="1">The sequence shown here is derived from an EMBL/GenBank/DDBJ whole genome shotgun (WGS) entry which is preliminary data.</text>
</comment>
<dbReference type="Proteomes" id="UP000019246">
    <property type="component" value="Unassembled WGS sequence"/>
</dbReference>
<dbReference type="PATRIC" id="fig|1265818.5.peg.473"/>
<organism evidence="1 2">
    <name type="scientific">Listeria aquatica FSL S10-1188</name>
    <dbReference type="NCBI Taxonomy" id="1265818"/>
    <lineage>
        <taxon>Bacteria</taxon>
        <taxon>Bacillati</taxon>
        <taxon>Bacillota</taxon>
        <taxon>Bacilli</taxon>
        <taxon>Bacillales</taxon>
        <taxon>Listeriaceae</taxon>
        <taxon>Listeria</taxon>
    </lineage>
</organism>
<reference evidence="1 2" key="1">
    <citation type="journal article" date="2014" name="Int. J. Syst. Evol. Microbiol.">
        <title>Listeria floridensis sp. nov., Listeria aquatica sp. nov., Listeria cornellensis sp. nov., Listeria riparia sp. nov. and Listeria grandensis sp. nov., from agricultural and natural environments.</title>
        <authorList>
            <person name="den Bakker H.C."/>
            <person name="Warchocki S."/>
            <person name="Wright E.M."/>
            <person name="Allred A.F."/>
            <person name="Ahlstrom C."/>
            <person name="Manuel C.S."/>
            <person name="Stasiewicz M.J."/>
            <person name="Burrell A."/>
            <person name="Roof S."/>
            <person name="Strawn L."/>
            <person name="Fortes E.D."/>
            <person name="Nightingale K.K."/>
            <person name="Kephart D."/>
            <person name="Wiedmann M."/>
        </authorList>
    </citation>
    <scope>NUCLEOTIDE SEQUENCE [LARGE SCALE GENOMIC DNA]</scope>
    <source>
        <strain evidence="1 2">FSL S10-1188</strain>
    </source>
</reference>
<accession>W7BNA5</accession>
<dbReference type="STRING" id="1265818.MAQA_02342"/>
<keyword evidence="2" id="KW-1185">Reference proteome</keyword>
<protein>
    <submittedName>
        <fullName evidence="1">Uncharacterized protein</fullName>
    </submittedName>
</protein>
<sequence>MSKIEKNTETAFTSYEEAIFKAYLEENTVKSENIFEFSESNLSYYSSRYTSEEYFSPYEFAHVNGFYHQSSEFSKKQKSFWKKQKKWHIETVHPTKSEYVSEGDKYVPYIHAPKQIKSICEQLLKAPSLDFYSTELLLVHKDKIYQYLPQKEFLFKWKDNIGDRKQVFEQEQGFLFEEAKLELERDSVILFPIFIPIREMLFLGEAGYREALLKHGAILHYLEYQLSEEKLEYFSTKKLNDWLQIDGVERSVMNYFINR</sequence>
<dbReference type="AlphaFoldDB" id="W7BNA5"/>
<dbReference type="RefSeq" id="WP_036070770.1">
    <property type="nucleotide sequence ID" value="NZ_AOCG01000002.1"/>
</dbReference>
<dbReference type="OrthoDB" id="2827235at2"/>
<evidence type="ECO:0000313" key="1">
    <source>
        <dbReference type="EMBL" id="EUJ21533.1"/>
    </source>
</evidence>
<dbReference type="EMBL" id="AOCG01000002">
    <property type="protein sequence ID" value="EUJ21533.1"/>
    <property type="molecule type" value="Genomic_DNA"/>
</dbReference>
<name>W7BNA5_9LIST</name>
<proteinExistence type="predicted"/>
<gene>
    <name evidence="1" type="ORF">MAQA_02342</name>
</gene>
<evidence type="ECO:0000313" key="2">
    <source>
        <dbReference type="Proteomes" id="UP000019246"/>
    </source>
</evidence>